<protein>
    <submittedName>
        <fullName evidence="1">Uncharacterized protein</fullName>
    </submittedName>
</protein>
<organism evidence="1 2">
    <name type="scientific">Pelagicoccus enzymogenes</name>
    <dbReference type="NCBI Taxonomy" id="2773457"/>
    <lineage>
        <taxon>Bacteria</taxon>
        <taxon>Pseudomonadati</taxon>
        <taxon>Verrucomicrobiota</taxon>
        <taxon>Opitutia</taxon>
        <taxon>Puniceicoccales</taxon>
        <taxon>Pelagicoccaceae</taxon>
        <taxon>Pelagicoccus</taxon>
    </lineage>
</organism>
<gene>
    <name evidence="1" type="ORF">IEN85_02130</name>
</gene>
<dbReference type="RefSeq" id="WP_191615426.1">
    <property type="nucleotide sequence ID" value="NZ_JACYFG010000004.1"/>
</dbReference>
<reference evidence="1" key="1">
    <citation type="submission" date="2020-09" db="EMBL/GenBank/DDBJ databases">
        <title>Pelagicoccus enzymogenes sp. nov. with an EPS production, isolated from marine sediment.</title>
        <authorList>
            <person name="Feng X."/>
        </authorList>
    </citation>
    <scope>NUCLEOTIDE SEQUENCE</scope>
    <source>
        <strain evidence="1">NFK12</strain>
    </source>
</reference>
<dbReference type="EMBL" id="JACYFG010000004">
    <property type="protein sequence ID" value="MBD5778290.1"/>
    <property type="molecule type" value="Genomic_DNA"/>
</dbReference>
<evidence type="ECO:0000313" key="2">
    <source>
        <dbReference type="Proteomes" id="UP000622317"/>
    </source>
</evidence>
<name>A0A927IGE0_9BACT</name>
<proteinExistence type="predicted"/>
<dbReference type="AlphaFoldDB" id="A0A927IGE0"/>
<evidence type="ECO:0000313" key="1">
    <source>
        <dbReference type="EMBL" id="MBD5778290.1"/>
    </source>
</evidence>
<accession>A0A927IGE0</accession>
<keyword evidence="2" id="KW-1185">Reference proteome</keyword>
<sequence>MISNRAIGLRLGFLKEGQDISTLPLKAEALTPKEIGKPRESEKVEFHKRMPLPEIGLKSNEDLIVSKVKLRPALLIHCDPVNLRKQANHFAGILPKAPNPSYYVFAPIYSLRKSEVDHGFPEAFIEAVKNDEFPNMLYLPAFRTELPNDSVAVLNDPFAAGINAIEETTLQLDPLELASKLEEFGEHVQGEILLQAEEAGSAV</sequence>
<comment type="caution">
    <text evidence="1">The sequence shown here is derived from an EMBL/GenBank/DDBJ whole genome shotgun (WGS) entry which is preliminary data.</text>
</comment>
<dbReference type="Proteomes" id="UP000622317">
    <property type="component" value="Unassembled WGS sequence"/>
</dbReference>